<organism evidence="4 5">
    <name type="scientific">Comamonas serinivorans</name>
    <dbReference type="NCBI Taxonomy" id="1082851"/>
    <lineage>
        <taxon>Bacteria</taxon>
        <taxon>Pseudomonadati</taxon>
        <taxon>Pseudomonadota</taxon>
        <taxon>Betaproteobacteria</taxon>
        <taxon>Burkholderiales</taxon>
        <taxon>Comamonadaceae</taxon>
        <taxon>Comamonas</taxon>
    </lineage>
</organism>
<gene>
    <name evidence="4" type="ORF">CCO03_14555</name>
</gene>
<sequence>MRFWSAPLGYIFSFIDNWVRLFMRDSFVCLQWLAVGCLATAWSAGAAAQQAPVLDLNSADVVYPLIENGDFTNTSTWSATGKWTYGGAATTTPTYVLPTPDNPGPHGLNAPHVDGWQSGPSVLGGVRVQVDILWTDGAGPSSFQNVLRINVGGTTYATIASSNGVGTTATVTYAPGIVGNLTTLTAGTTSTLVLELPSTISSNANLEFSYTAPESASSDIFRLDNVSAQAFRDTSPGRDLTERYDQGSVPIGLLGPEASVRDPDGTTLQSATVVFTNPQAGDVLLLNGTPMMTGSSGMANGIAYSVSAGPTVSFTGAGSHAAYIGALKGFTFQATAASPSPVPRIISFVVNDGVNPSNVARSVITVNASPVATDNVKAILSDHSSLVTGNLLTDDDGFGVDSDPNGDAFTFTTVNGTAVLPGTALTGSYGAWVFNPDGSYTYQLDTANPAVMGLAQGQVLEDTVTYRISERGASVKNVSFETDFTPSPTDGWVAIGARFGDENTTDFNQRFIASPDGGRFVMIQGNGYDPLGSSGVIQQNVSGLIIGATYQLRFYQTIANQGEYPNRSGFVRTTFGHDVVDSPTLTPPAAGTAAPWQLVTHTFTATSTTQLLELRGVPVGTQGWSQLVVDGVTLDLINGTPLFGEATAKITISPVPLVNAPPVSQNGAASTPNNQPLTSTLPAATDPDGDPITYAQGATQPAHGAVVVNADGSYTYTPTSGYEGPDSFSFIVSDGRGGTSEYTVSITVLPAVLPVIAPVPTLSTWMLLCLSSLLGLWGMRRTRQG</sequence>
<feature type="transmembrane region" description="Helical" evidence="1">
    <location>
        <begin position="762"/>
        <end position="779"/>
    </location>
</feature>
<dbReference type="NCBIfam" id="TIGR04174">
    <property type="entry name" value="IPTL_CTERM"/>
    <property type="match status" value="1"/>
</dbReference>
<evidence type="ECO:0000313" key="5">
    <source>
        <dbReference type="Proteomes" id="UP000196138"/>
    </source>
</evidence>
<dbReference type="EMBL" id="CP021455">
    <property type="protein sequence ID" value="ARU06879.1"/>
    <property type="molecule type" value="Genomic_DNA"/>
</dbReference>
<dbReference type="Pfam" id="PF18203">
    <property type="entry name" value="IPTL-CTERM"/>
    <property type="match status" value="1"/>
</dbReference>
<proteinExistence type="predicted"/>
<keyword evidence="1" id="KW-0812">Transmembrane</keyword>
<feature type="domain" description="IPTL-CTERM protein sorting" evidence="3">
    <location>
        <begin position="757"/>
        <end position="783"/>
    </location>
</feature>
<reference evidence="4 5" key="1">
    <citation type="submission" date="2017-05" db="EMBL/GenBank/DDBJ databases">
        <authorList>
            <person name="Song R."/>
            <person name="Chenine A.L."/>
            <person name="Ruprecht R.M."/>
        </authorList>
    </citation>
    <scope>NUCLEOTIDE SEQUENCE [LARGE SCALE GENOMIC DNA]</scope>
    <source>
        <strain evidence="4 5">DSM 26136</strain>
    </source>
</reference>
<dbReference type="KEGG" id="cser:CCO03_14555"/>
<keyword evidence="5" id="KW-1185">Reference proteome</keyword>
<evidence type="ECO:0000259" key="3">
    <source>
        <dbReference type="Pfam" id="PF18203"/>
    </source>
</evidence>
<keyword evidence="1" id="KW-0472">Membrane</keyword>
<protein>
    <submittedName>
        <fullName evidence="4">Uncharacterized protein</fullName>
    </submittedName>
</protein>
<dbReference type="Gene3D" id="2.60.40.3440">
    <property type="match status" value="1"/>
</dbReference>
<dbReference type="InterPro" id="IPR026442">
    <property type="entry name" value="IPTL_CTERM"/>
</dbReference>
<dbReference type="InterPro" id="IPR010221">
    <property type="entry name" value="VCBS_dom"/>
</dbReference>
<feature type="domain" description="RapA2 cadherin-like" evidence="2">
    <location>
        <begin position="362"/>
        <end position="442"/>
    </location>
</feature>
<dbReference type="Proteomes" id="UP000196138">
    <property type="component" value="Chromosome"/>
</dbReference>
<dbReference type="Pfam" id="PF17803">
    <property type="entry name" value="Cadherin_4"/>
    <property type="match status" value="1"/>
</dbReference>
<evidence type="ECO:0000313" key="4">
    <source>
        <dbReference type="EMBL" id="ARU06879.1"/>
    </source>
</evidence>
<name>A0A1Y0EU05_9BURK</name>
<accession>A0A1Y0EU05</accession>
<evidence type="ECO:0000256" key="1">
    <source>
        <dbReference type="SAM" id="Phobius"/>
    </source>
</evidence>
<keyword evidence="1" id="KW-1133">Transmembrane helix</keyword>
<dbReference type="AlphaFoldDB" id="A0A1Y0EU05"/>
<evidence type="ECO:0000259" key="2">
    <source>
        <dbReference type="Pfam" id="PF17803"/>
    </source>
</evidence>
<dbReference type="Pfam" id="PF17963">
    <property type="entry name" value="Big_9"/>
    <property type="match status" value="1"/>
</dbReference>
<dbReference type="InterPro" id="IPR040853">
    <property type="entry name" value="RapA2_cadherin-like"/>
</dbReference>
<dbReference type="NCBIfam" id="TIGR01965">
    <property type="entry name" value="VCBS_repeat"/>
    <property type="match status" value="1"/>
</dbReference>